<evidence type="ECO:0000256" key="1">
    <source>
        <dbReference type="ARBA" id="ARBA00023015"/>
    </source>
</evidence>
<dbReference type="InterPro" id="IPR010982">
    <property type="entry name" value="Lambda_DNA-bd_dom_sf"/>
</dbReference>
<dbReference type="Proteomes" id="UP000304912">
    <property type="component" value="Chromosome"/>
</dbReference>
<proteinExistence type="predicted"/>
<dbReference type="Pfam" id="PF00356">
    <property type="entry name" value="LacI"/>
    <property type="match status" value="1"/>
</dbReference>
<evidence type="ECO:0000256" key="3">
    <source>
        <dbReference type="ARBA" id="ARBA00023163"/>
    </source>
</evidence>
<dbReference type="GO" id="GO:0003700">
    <property type="term" value="F:DNA-binding transcription factor activity"/>
    <property type="evidence" value="ECO:0007669"/>
    <property type="project" value="TreeGrafter"/>
</dbReference>
<dbReference type="Gene3D" id="1.10.260.40">
    <property type="entry name" value="lambda repressor-like DNA-binding domains"/>
    <property type="match status" value="1"/>
</dbReference>
<evidence type="ECO:0000313" key="5">
    <source>
        <dbReference type="EMBL" id="QCZ93864.1"/>
    </source>
</evidence>
<dbReference type="InterPro" id="IPR000843">
    <property type="entry name" value="HTH_LacI"/>
</dbReference>
<dbReference type="InterPro" id="IPR028082">
    <property type="entry name" value="Peripla_BP_I"/>
</dbReference>
<dbReference type="CDD" id="cd01575">
    <property type="entry name" value="PBP1_GntR"/>
    <property type="match status" value="1"/>
</dbReference>
<dbReference type="PANTHER" id="PTHR30146">
    <property type="entry name" value="LACI-RELATED TRANSCRIPTIONAL REPRESSOR"/>
    <property type="match status" value="1"/>
</dbReference>
<name>A0A5B7YE10_9ALTE</name>
<evidence type="ECO:0000313" key="6">
    <source>
        <dbReference type="Proteomes" id="UP000304912"/>
    </source>
</evidence>
<sequence>MSKLKRVTLQQIADTVGVTKMTVSRYLRHPDTVAAPTGARISAAIDTLGYIQNRAPSMLSRSSSKAIGIVIPSLSNQVFSALVQGIESVTRENGYDTLLAHTGYDEQEEQHKIAALLSYQVDGIILTETHHTHKTRQMLMQAGIPIVESMELPASPLDMAVGLDHQEAAKQATQRLLTNGCRAPVYFAARMDTRTLLRQAGYEQAMDEAGLDPVTIEMAGASDFSAGRRIMAKAMSVYPAMDGALCTNDDLAVGALFWCRDQQVPVPEQMRIIGYNGLDIGQAVSPALTSVITPRYQIGEISARYLLDAINGKRSGAVRHDVGFSFTNGSTD</sequence>
<reference evidence="5 6" key="1">
    <citation type="submission" date="2019-04" db="EMBL/GenBank/DDBJ databases">
        <title>Salinimonas iocasae sp. nov., a halophilic bacterium isolated from the outer tube casing of tubeworms in Okinawa Trough.</title>
        <authorList>
            <person name="Zhang H."/>
            <person name="Wang H."/>
            <person name="Li C."/>
        </authorList>
    </citation>
    <scope>NUCLEOTIDE SEQUENCE [LARGE SCALE GENOMIC DNA]</scope>
    <source>
        <strain evidence="5 6">KX18D6</strain>
    </source>
</reference>
<dbReference type="KEGG" id="salk:FBQ74_10360"/>
<dbReference type="Pfam" id="PF00532">
    <property type="entry name" value="Peripla_BP_1"/>
    <property type="match status" value="1"/>
</dbReference>
<evidence type="ECO:0000259" key="4">
    <source>
        <dbReference type="PROSITE" id="PS50932"/>
    </source>
</evidence>
<dbReference type="OrthoDB" id="5681588at2"/>
<dbReference type="CDD" id="cd01392">
    <property type="entry name" value="HTH_LacI"/>
    <property type="match status" value="1"/>
</dbReference>
<dbReference type="GO" id="GO:0000976">
    <property type="term" value="F:transcription cis-regulatory region binding"/>
    <property type="evidence" value="ECO:0007669"/>
    <property type="project" value="TreeGrafter"/>
</dbReference>
<gene>
    <name evidence="5" type="ORF">FBQ74_10360</name>
</gene>
<protein>
    <submittedName>
        <fullName evidence="5">LacI family DNA-binding transcriptional regulator</fullName>
    </submittedName>
</protein>
<organism evidence="5 6">
    <name type="scientific">Salinimonas iocasae</name>
    <dbReference type="NCBI Taxonomy" id="2572577"/>
    <lineage>
        <taxon>Bacteria</taxon>
        <taxon>Pseudomonadati</taxon>
        <taxon>Pseudomonadota</taxon>
        <taxon>Gammaproteobacteria</taxon>
        <taxon>Alteromonadales</taxon>
        <taxon>Alteromonadaceae</taxon>
        <taxon>Alteromonas/Salinimonas group</taxon>
        <taxon>Salinimonas</taxon>
    </lineage>
</organism>
<dbReference type="SMART" id="SM00354">
    <property type="entry name" value="HTH_LACI"/>
    <property type="match status" value="1"/>
</dbReference>
<dbReference type="Gene3D" id="3.40.50.2300">
    <property type="match status" value="2"/>
</dbReference>
<dbReference type="SUPFAM" id="SSF47413">
    <property type="entry name" value="lambda repressor-like DNA-binding domains"/>
    <property type="match status" value="1"/>
</dbReference>
<feature type="domain" description="HTH lacI-type" evidence="4">
    <location>
        <begin position="7"/>
        <end position="61"/>
    </location>
</feature>
<keyword evidence="1" id="KW-0805">Transcription regulation</keyword>
<dbReference type="PROSITE" id="PS50932">
    <property type="entry name" value="HTH_LACI_2"/>
    <property type="match status" value="1"/>
</dbReference>
<evidence type="ECO:0000256" key="2">
    <source>
        <dbReference type="ARBA" id="ARBA00023125"/>
    </source>
</evidence>
<dbReference type="RefSeq" id="WP_139756606.1">
    <property type="nucleotide sequence ID" value="NZ_CP039852.1"/>
</dbReference>
<keyword evidence="3" id="KW-0804">Transcription</keyword>
<dbReference type="SUPFAM" id="SSF53822">
    <property type="entry name" value="Periplasmic binding protein-like I"/>
    <property type="match status" value="1"/>
</dbReference>
<dbReference type="PANTHER" id="PTHR30146:SF2">
    <property type="entry name" value="HTH-TYPE TRANSCRIPTIONAL REGULATOR GNTR"/>
    <property type="match status" value="1"/>
</dbReference>
<keyword evidence="6" id="KW-1185">Reference proteome</keyword>
<dbReference type="EMBL" id="CP039852">
    <property type="protein sequence ID" value="QCZ93864.1"/>
    <property type="molecule type" value="Genomic_DNA"/>
</dbReference>
<keyword evidence="2 5" id="KW-0238">DNA-binding</keyword>
<dbReference type="InterPro" id="IPR001761">
    <property type="entry name" value="Peripla_BP/Lac1_sug-bd_dom"/>
</dbReference>
<dbReference type="AlphaFoldDB" id="A0A5B7YE10"/>
<accession>A0A5B7YE10</accession>